<dbReference type="InterPro" id="IPR018338">
    <property type="entry name" value="Carbonic_anhydrase_a-class_CS"/>
</dbReference>
<evidence type="ECO:0000256" key="1">
    <source>
        <dbReference type="ARBA" id="ARBA00010718"/>
    </source>
</evidence>
<dbReference type="Gene3D" id="3.10.200.10">
    <property type="entry name" value="Alpha carbonic anhydrase"/>
    <property type="match status" value="1"/>
</dbReference>
<gene>
    <name evidence="6" type="primary">CA13_4</name>
    <name evidence="6" type="ORF">OS493_020302</name>
</gene>
<dbReference type="PANTHER" id="PTHR18952:SF208">
    <property type="entry name" value="CARBONIC ANHYDRASE XA-RELATED"/>
    <property type="match status" value="1"/>
</dbReference>
<evidence type="ECO:0000313" key="6">
    <source>
        <dbReference type="EMBL" id="KAJ7384718.1"/>
    </source>
</evidence>
<dbReference type="EMBL" id="MU825885">
    <property type="protein sequence ID" value="KAJ7384718.1"/>
    <property type="molecule type" value="Genomic_DNA"/>
</dbReference>
<dbReference type="AlphaFoldDB" id="A0A9X0D3V0"/>
<dbReference type="GO" id="GO:0006730">
    <property type="term" value="P:one-carbon metabolic process"/>
    <property type="evidence" value="ECO:0007669"/>
    <property type="project" value="TreeGrafter"/>
</dbReference>
<comment type="caution">
    <text evidence="6">The sequence shown here is derived from an EMBL/GenBank/DDBJ whole genome shotgun (WGS) entry which is preliminary data.</text>
</comment>
<dbReference type="InterPro" id="IPR001148">
    <property type="entry name" value="CA_dom"/>
</dbReference>
<dbReference type="SUPFAM" id="SSF51069">
    <property type="entry name" value="Carbonic anhydrase"/>
    <property type="match status" value="1"/>
</dbReference>
<feature type="domain" description="Alpha-carbonic anhydrase" evidence="5">
    <location>
        <begin position="1"/>
        <end position="169"/>
    </location>
</feature>
<dbReference type="Pfam" id="PF00194">
    <property type="entry name" value="Carb_anhydrase"/>
    <property type="match status" value="1"/>
</dbReference>
<comment type="catalytic activity">
    <reaction evidence="4">
        <text>hydrogencarbonate + H(+) = CO2 + H2O</text>
        <dbReference type="Rhea" id="RHEA:10748"/>
        <dbReference type="ChEBI" id="CHEBI:15377"/>
        <dbReference type="ChEBI" id="CHEBI:15378"/>
        <dbReference type="ChEBI" id="CHEBI:16526"/>
        <dbReference type="ChEBI" id="CHEBI:17544"/>
        <dbReference type="EC" id="4.2.1.1"/>
    </reaction>
</comment>
<keyword evidence="3 4" id="KW-0862">Zinc</keyword>
<dbReference type="Proteomes" id="UP001163046">
    <property type="component" value="Unassembled WGS sequence"/>
</dbReference>
<protein>
    <recommendedName>
        <fullName evidence="4">Carbonic anhydrase</fullName>
        <ecNumber evidence="4">4.2.1.1</ecNumber>
    </recommendedName>
</protein>
<comment type="similarity">
    <text evidence="1 4">Belongs to the alpha-carbonic anhydrase family.</text>
</comment>
<keyword evidence="2 4" id="KW-0479">Metal-binding</keyword>
<dbReference type="GO" id="GO:0004089">
    <property type="term" value="F:carbonate dehydratase activity"/>
    <property type="evidence" value="ECO:0007669"/>
    <property type="project" value="UniProtKB-UniRule"/>
</dbReference>
<accession>A0A9X0D3V0</accession>
<dbReference type="EC" id="4.2.1.1" evidence="4"/>
<dbReference type="OrthoDB" id="6151278at2759"/>
<organism evidence="6 7">
    <name type="scientific">Desmophyllum pertusum</name>
    <dbReference type="NCBI Taxonomy" id="174260"/>
    <lineage>
        <taxon>Eukaryota</taxon>
        <taxon>Metazoa</taxon>
        <taxon>Cnidaria</taxon>
        <taxon>Anthozoa</taxon>
        <taxon>Hexacorallia</taxon>
        <taxon>Scleractinia</taxon>
        <taxon>Caryophylliina</taxon>
        <taxon>Caryophylliidae</taxon>
        <taxon>Desmophyllum</taxon>
    </lineage>
</organism>
<evidence type="ECO:0000256" key="4">
    <source>
        <dbReference type="RuleBase" id="RU367011"/>
    </source>
</evidence>
<evidence type="ECO:0000256" key="2">
    <source>
        <dbReference type="ARBA" id="ARBA00022723"/>
    </source>
</evidence>
<dbReference type="InterPro" id="IPR023561">
    <property type="entry name" value="Carbonic_anhydrase_a-class"/>
</dbReference>
<keyword evidence="4 6" id="KW-0456">Lyase</keyword>
<sequence>MAVTGPADWYKIAPQCAGLAQSPIDLNRYELKNNIWDVNLTIDFDNEGGLVAGTFSNNGHSPTLGIDKSLGSATLSGGPVGDTVYQLEQLHFHFGCSSFQGSEHTVSGSSYPVEVHFVFYNTSYLDFMKAADKPDGLTVVGAFFDLGAKPNGILGRLQSKFEMIIQEGI</sequence>
<comment type="function">
    <text evidence="4">Reversible hydration of carbon dioxide.</text>
</comment>
<dbReference type="InterPro" id="IPR036398">
    <property type="entry name" value="CA_dom_sf"/>
</dbReference>
<dbReference type="SMART" id="SM01057">
    <property type="entry name" value="Carb_anhydrase"/>
    <property type="match status" value="1"/>
</dbReference>
<evidence type="ECO:0000313" key="7">
    <source>
        <dbReference type="Proteomes" id="UP001163046"/>
    </source>
</evidence>
<dbReference type="PROSITE" id="PS00162">
    <property type="entry name" value="ALPHA_CA_1"/>
    <property type="match status" value="1"/>
</dbReference>
<dbReference type="CDD" id="cd00326">
    <property type="entry name" value="alpha_CA"/>
    <property type="match status" value="1"/>
</dbReference>
<evidence type="ECO:0000256" key="3">
    <source>
        <dbReference type="ARBA" id="ARBA00022833"/>
    </source>
</evidence>
<dbReference type="GO" id="GO:0008270">
    <property type="term" value="F:zinc ion binding"/>
    <property type="evidence" value="ECO:0007669"/>
    <property type="project" value="UniProtKB-UniRule"/>
</dbReference>
<dbReference type="PROSITE" id="PS51144">
    <property type="entry name" value="ALPHA_CA_2"/>
    <property type="match status" value="1"/>
</dbReference>
<comment type="cofactor">
    <cofactor evidence="4">
        <name>Zn(2+)</name>
        <dbReference type="ChEBI" id="CHEBI:29105"/>
    </cofactor>
</comment>
<keyword evidence="7" id="KW-1185">Reference proteome</keyword>
<evidence type="ECO:0000259" key="5">
    <source>
        <dbReference type="PROSITE" id="PS51144"/>
    </source>
</evidence>
<reference evidence="6" key="1">
    <citation type="submission" date="2023-01" db="EMBL/GenBank/DDBJ databases">
        <title>Genome assembly of the deep-sea coral Lophelia pertusa.</title>
        <authorList>
            <person name="Herrera S."/>
            <person name="Cordes E."/>
        </authorList>
    </citation>
    <scope>NUCLEOTIDE SEQUENCE</scope>
    <source>
        <strain evidence="6">USNM1676648</strain>
        <tissue evidence="6">Polyp</tissue>
    </source>
</reference>
<name>A0A9X0D3V0_9CNID</name>
<dbReference type="PANTHER" id="PTHR18952">
    <property type="entry name" value="CARBONIC ANHYDRASE"/>
    <property type="match status" value="1"/>
</dbReference>
<proteinExistence type="inferred from homology"/>